<dbReference type="PROSITE" id="PS51257">
    <property type="entry name" value="PROKAR_LIPOPROTEIN"/>
    <property type="match status" value="1"/>
</dbReference>
<feature type="signal peptide" evidence="1">
    <location>
        <begin position="1"/>
        <end position="19"/>
    </location>
</feature>
<sequence length="358" mass="38750">MSRAALLTLAVFWGMSLGACTKQGFLAAPKADGEVAEKIGGFSSDTHFLLEPTGDAEGLLGRQVRVTSAGAWTIADERAPGCEVRVKESSSSYKKKYRVGLGDLTAFAGGYKDMLKLEARYGRSVEAEYQIQNVKTLTADTEGPCGEVIVKSVRVGSGFRKLVRSAEGAAKGRAGKAGLGVEGGREAATEALDSMEWGDPQAYAFSYDRVAQQKQLDLWVKMPEKLVDGERVYFEFSTNETAYLIAIVLEESGVGDVLYPNDAVPLPTVKGKSNLVLPSPDEKKMAAHLRDPETAALETLVVYAFTHREDFDRFKPAAMGAGEGLAYAEKLEKALSQVPISRWSRVTKSYEIVPKDGE</sequence>
<gene>
    <name evidence="2" type="ORF">SAMN02745121_08546</name>
</gene>
<feature type="chain" id="PRO_5011583554" evidence="1">
    <location>
        <begin position="20"/>
        <end position="358"/>
    </location>
</feature>
<reference evidence="3" key="1">
    <citation type="submission" date="2016-10" db="EMBL/GenBank/DDBJ databases">
        <authorList>
            <person name="Varghese N."/>
            <person name="Submissions S."/>
        </authorList>
    </citation>
    <scope>NUCLEOTIDE SEQUENCE [LARGE SCALE GENOMIC DNA]</scope>
    <source>
        <strain evidence="3">ATCC 25963</strain>
    </source>
</reference>
<organism evidence="2 3">
    <name type="scientific">Nannocystis exedens</name>
    <dbReference type="NCBI Taxonomy" id="54"/>
    <lineage>
        <taxon>Bacteria</taxon>
        <taxon>Pseudomonadati</taxon>
        <taxon>Myxococcota</taxon>
        <taxon>Polyangia</taxon>
        <taxon>Nannocystales</taxon>
        <taxon>Nannocystaceae</taxon>
        <taxon>Nannocystis</taxon>
    </lineage>
</organism>
<dbReference type="STRING" id="54.SAMN02745121_08546"/>
<proteinExistence type="predicted"/>
<accession>A0A1I2IA14</accession>
<dbReference type="EMBL" id="FOMX01000060">
    <property type="protein sequence ID" value="SFF39064.1"/>
    <property type="molecule type" value="Genomic_DNA"/>
</dbReference>
<evidence type="ECO:0000313" key="3">
    <source>
        <dbReference type="Proteomes" id="UP000199400"/>
    </source>
</evidence>
<evidence type="ECO:0000313" key="2">
    <source>
        <dbReference type="EMBL" id="SFF39064.1"/>
    </source>
</evidence>
<name>A0A1I2IA14_9BACT</name>
<keyword evidence="1" id="KW-0732">Signal</keyword>
<dbReference type="Proteomes" id="UP000199400">
    <property type="component" value="Unassembled WGS sequence"/>
</dbReference>
<evidence type="ECO:0000256" key="1">
    <source>
        <dbReference type="SAM" id="SignalP"/>
    </source>
</evidence>
<protein>
    <submittedName>
        <fullName evidence="2">Uncharacterized protein</fullName>
    </submittedName>
</protein>
<keyword evidence="3" id="KW-1185">Reference proteome</keyword>
<dbReference type="AlphaFoldDB" id="A0A1I2IA14"/>